<evidence type="ECO:0000313" key="5">
    <source>
        <dbReference type="Proteomes" id="UP000696280"/>
    </source>
</evidence>
<dbReference type="InterPro" id="IPR011989">
    <property type="entry name" value="ARM-like"/>
</dbReference>
<protein>
    <recommendedName>
        <fullName evidence="1">Sister chromatid cohesion protein</fullName>
    </recommendedName>
</protein>
<keyword evidence="5" id="KW-1185">Reference proteome</keyword>
<dbReference type="Pfam" id="PF20168">
    <property type="entry name" value="PDS5"/>
    <property type="match status" value="1"/>
</dbReference>
<dbReference type="InterPro" id="IPR016024">
    <property type="entry name" value="ARM-type_fold"/>
</dbReference>
<dbReference type="GO" id="GO:0010468">
    <property type="term" value="P:regulation of gene expression"/>
    <property type="evidence" value="ECO:0007669"/>
    <property type="project" value="InterPro"/>
</dbReference>
<dbReference type="Gene3D" id="1.25.10.10">
    <property type="entry name" value="Leucine-rich Repeat Variant"/>
    <property type="match status" value="1"/>
</dbReference>
<feature type="domain" description="Sister chromatid cohesion C-terminal" evidence="3">
    <location>
        <begin position="1568"/>
        <end position="1751"/>
    </location>
</feature>
<dbReference type="Proteomes" id="UP000696280">
    <property type="component" value="Unassembled WGS sequence"/>
</dbReference>
<dbReference type="SUPFAM" id="SSF48371">
    <property type="entry name" value="ARM repeat"/>
    <property type="match status" value="1"/>
</dbReference>
<dbReference type="GO" id="GO:1990414">
    <property type="term" value="P:replication-born double-strand break repair via sister chromatid exchange"/>
    <property type="evidence" value="ECO:0007669"/>
    <property type="project" value="TreeGrafter"/>
</dbReference>
<dbReference type="CDD" id="cd23958">
    <property type="entry name" value="SCC2"/>
    <property type="match status" value="1"/>
</dbReference>
<dbReference type="InterPro" id="IPR033031">
    <property type="entry name" value="Scc2/Nipped-B"/>
</dbReference>
<keyword evidence="1" id="KW-0131">Cell cycle</keyword>
<proteinExistence type="inferred from homology"/>
<comment type="similarity">
    <text evidence="1">Belongs to the SCC2/Nipped-B family.</text>
</comment>
<dbReference type="PANTHER" id="PTHR21704">
    <property type="entry name" value="NIPPED-B-LIKE PROTEIN DELANGIN SCC2-RELATED"/>
    <property type="match status" value="1"/>
</dbReference>
<dbReference type="PANTHER" id="PTHR21704:SF18">
    <property type="entry name" value="NIPPED-B-LIKE PROTEIN"/>
    <property type="match status" value="1"/>
</dbReference>
<dbReference type="GO" id="GO:0061775">
    <property type="term" value="F:cohesin loader activity"/>
    <property type="evidence" value="ECO:0007669"/>
    <property type="project" value="InterPro"/>
</dbReference>
<feature type="region of interest" description="Disordered" evidence="2">
    <location>
        <begin position="1"/>
        <end position="27"/>
    </location>
</feature>
<dbReference type="GO" id="GO:0140588">
    <property type="term" value="P:chromatin looping"/>
    <property type="evidence" value="ECO:0007669"/>
    <property type="project" value="InterPro"/>
</dbReference>
<dbReference type="InterPro" id="IPR024986">
    <property type="entry name" value="Nipped-B_C"/>
</dbReference>
<feature type="region of interest" description="Disordered" evidence="2">
    <location>
        <begin position="354"/>
        <end position="386"/>
    </location>
</feature>
<feature type="compositionally biased region" description="Polar residues" evidence="2">
    <location>
        <begin position="326"/>
        <end position="340"/>
    </location>
</feature>
<evidence type="ECO:0000256" key="1">
    <source>
        <dbReference type="RuleBase" id="RU364107"/>
    </source>
</evidence>
<dbReference type="FunFam" id="1.25.10.10:FF:000494">
    <property type="entry name" value="Sister chromatid cohesion protein"/>
    <property type="match status" value="1"/>
</dbReference>
<feature type="region of interest" description="Disordered" evidence="2">
    <location>
        <begin position="1891"/>
        <end position="1971"/>
    </location>
</feature>
<comment type="subcellular location">
    <subcellularLocation>
        <location evidence="1">Nucleus</location>
    </subcellularLocation>
</comment>
<dbReference type="GO" id="GO:0090694">
    <property type="term" value="C:Scc2-Scc4 cohesin loading complex"/>
    <property type="evidence" value="ECO:0007669"/>
    <property type="project" value="TreeGrafter"/>
</dbReference>
<sequence length="1971" mass="217186">MNTYPPNHGYPASHGNHGTPNGSFSGAAEMNASAQRYSTGRVKVLTVDEALPLTPITSVVPFNSDIVPMPKVGLRSSVSIYSTPAERARGRDVLESLNREAADPRNTSRRLQQSLEDLKELLKPDGLTQLYAKAPGTFQEIYNLTCRSKFKTAPKLSSGPDMNEQPKMKLSPFAQKVLNQTSVNFTHYVAQPPSSAQPVNDRVSHKSASKGRGPHLQQSPANVEAFDHNAGISAQLPRTQNKSQVGTTPQPSSNATKSNSSFAVVIPSLPNKFRPQEYTTSKDLPKPATKYPSLSRTSSQASVPAPRPSPPQGEAKPINKPPAHTPSHTTGQPAPPAQTSSSKFVIEIPVQPHHLQHQSQLTPQAHPETPRQIIHEPTPTPSGQPLSNPSLAVVIPDLPATFNPGEYDVVPDSPDTPQHLSRKRKRSEIDGYEDGLPMSIGQREKADTAANNLRHYLQEIFEAEDRLQSDGASSNHFFVTTSEGYSLTSAAQYKVESLLQKIISMGRFAQAPLDELLRLQKLSESSLKDAESLDIKVDDTMGQAEVDAWLVQIANAELGLKAARTSLRLMSGGREDKQLYSEDVIQSALNAFKNVMDNCIVPIVEMRSSGASAATFKLLSNEKKVINNLLTQCRRVLSLLAALVANVELSETVINTLEFTASQLIFVENAPVERDSILGIAKFDSLRVVAMDALAQIFLCNPAQRQGIFDEILTSLEKLPVTKQSARQFKLAEGGNIQLVSALIMRLVQTSANKPDDAKEKRRRKALEALHGDEDNHTAASQGISNFTVKSESRAEQEVVTAVNELGELVSPLLETAKQNAIYVVNFIVNRAMKSTKSGDAPYRNLLDLFVEDFITCLNSTDWPAAELLLRLFLFKMVQLAEGDKTPAPARNMALDLLGLMGAAISELNSHIRKTANAIDSGSELAVYLSRLAQASLEKNAGPTDVVSWACGPFRVSLEYLENRSSSEPQLQGAIGFFMARWAEKTVSTYEEIPEDDRSYQQVEKDHGKLAYRLRKMLTDSRWLSTEYSFETVSEPHAKLAYSLTLLSSPFCESFSRVLTILLSSMTSEQATVRSKSLKSVNQVLDTDPTILDREPAVKHLILRCSNDLSVQVRDSALTLVGKCISLRPALEEELIPSILARVNDSGVGVRKRAMKLSKDIYLRNQKRDIRSHIADSLLHRVTDLDEGVQELARQTIEEVWMSPFYQSTQSDDSSAKFKLAMADHVALMVRTVQRGSGVATVLDKVLQNMLSSDSKSSAANFRVCKALVATMFETIIDNSADGSDTPSARDALQVLMIFAKSNAKLFTPEQIQLLQPYVANVGAGDEMAIFRSVLVIFRHVLPHLSRAHNKFLFAVRKELLPTMARIHKAILDDLVACLWIISNVLEDIQNLTSAVLSSLMNIDAMKKMDLNDPKNEKAITKIGRLILIVGTMGKHCDFDPKLQLFQSKFTSFKGDSVSKLMVDVLAPFASPSQPLEVRKVALGAIGMVCQSWPKNFSSAKIYTAFQGVFGEKNTILEGIILSAFKDFLLLEEKRSEAGNEGLPGTAGDPKAKLGVMGGSQGDGIAIGIAQRFLPDIIRISLATKDDQALLATEVVASIARQGLVHPKECGSTLIALETSPNLKIAELAFKEHRALHEKHETILEKEYMRAVQRAYEYQRDVVEDTHGVTLEPFASKLHLMIDVLKISKVKNRKKFLENLCSRTDFDPAKIKIETAPYHLDFSQFIIENLAFFEYASVDELLATINSMEKVVAATGTGIAHMIETEIFHVSLDQPTQVDENGQQQVMQHKVDIDRLRLLTGSSMMLASLWGARTFLRRLYGLTTQRRESKGKPAPKDLSKPPVKVPFVTGDKFWDETTMIMNSMESEETMMQQCRNFVQLLNVDQDFKVAAEGDEEAERGRPSTPSEDEDEDAPSTPNGSGRGRKRKSTGTPGGRKKRARSSSVPKGRGRPKGSGNKRASAEKSDDEMEWK</sequence>
<feature type="compositionally biased region" description="Basic residues" evidence="2">
    <location>
        <begin position="1922"/>
        <end position="1940"/>
    </location>
</feature>
<feature type="region of interest" description="Disordered" evidence="2">
    <location>
        <begin position="234"/>
        <end position="340"/>
    </location>
</feature>
<evidence type="ECO:0000313" key="4">
    <source>
        <dbReference type="EMBL" id="CAG8961669.1"/>
    </source>
</evidence>
<accession>A0A9N9PP72</accession>
<keyword evidence="1" id="KW-0677">Repeat</keyword>
<dbReference type="OrthoDB" id="418242at2759"/>
<feature type="compositionally biased region" description="Polar residues" evidence="2">
    <location>
        <begin position="292"/>
        <end position="302"/>
    </location>
</feature>
<feature type="region of interest" description="Disordered" evidence="2">
    <location>
        <begin position="190"/>
        <end position="219"/>
    </location>
</feature>
<reference evidence="4" key="1">
    <citation type="submission" date="2021-07" db="EMBL/GenBank/DDBJ databases">
        <authorList>
            <person name="Durling M."/>
        </authorList>
    </citation>
    <scope>NUCLEOTIDE SEQUENCE</scope>
</reference>
<dbReference type="GO" id="GO:0034087">
    <property type="term" value="P:establishment of mitotic sister chromatid cohesion"/>
    <property type="evidence" value="ECO:0007669"/>
    <property type="project" value="TreeGrafter"/>
</dbReference>
<dbReference type="GO" id="GO:0071169">
    <property type="term" value="P:establishment of protein localization to chromatin"/>
    <property type="evidence" value="ECO:0007669"/>
    <property type="project" value="TreeGrafter"/>
</dbReference>
<organism evidence="4 5">
    <name type="scientific">Hymenoscyphus fraxineus</name>
    <dbReference type="NCBI Taxonomy" id="746836"/>
    <lineage>
        <taxon>Eukaryota</taxon>
        <taxon>Fungi</taxon>
        <taxon>Dikarya</taxon>
        <taxon>Ascomycota</taxon>
        <taxon>Pezizomycotina</taxon>
        <taxon>Leotiomycetes</taxon>
        <taxon>Helotiales</taxon>
        <taxon>Helotiaceae</taxon>
        <taxon>Hymenoscyphus</taxon>
    </lineage>
</organism>
<dbReference type="GO" id="GO:0003682">
    <property type="term" value="F:chromatin binding"/>
    <property type="evidence" value="ECO:0007669"/>
    <property type="project" value="TreeGrafter"/>
</dbReference>
<feature type="compositionally biased region" description="Polar residues" evidence="2">
    <location>
        <begin position="236"/>
        <end position="262"/>
    </location>
</feature>
<evidence type="ECO:0000259" key="3">
    <source>
        <dbReference type="Pfam" id="PF12830"/>
    </source>
</evidence>
<dbReference type="Pfam" id="PF12830">
    <property type="entry name" value="Nipped-B_C"/>
    <property type="match status" value="1"/>
</dbReference>
<feature type="compositionally biased region" description="Basic and acidic residues" evidence="2">
    <location>
        <begin position="1959"/>
        <end position="1971"/>
    </location>
</feature>
<name>A0A9N9PP72_9HELO</name>
<feature type="region of interest" description="Disordered" evidence="2">
    <location>
        <begin position="407"/>
        <end position="438"/>
    </location>
</feature>
<comment type="caution">
    <text evidence="4">The sequence shown here is derived from an EMBL/GenBank/DDBJ whole genome shotgun (WGS) entry which is preliminary data.</text>
</comment>
<keyword evidence="1" id="KW-0539">Nucleus</keyword>
<dbReference type="EMBL" id="CAJVRL010000115">
    <property type="protein sequence ID" value="CAG8961669.1"/>
    <property type="molecule type" value="Genomic_DNA"/>
</dbReference>
<gene>
    <name evidence="4" type="ORF">HYFRA_00006206</name>
</gene>
<evidence type="ECO:0000256" key="2">
    <source>
        <dbReference type="SAM" id="MobiDB-lite"/>
    </source>
</evidence>